<dbReference type="Proteomes" id="UP000249696">
    <property type="component" value="Unassembled WGS sequence"/>
</dbReference>
<proteinExistence type="predicted"/>
<protein>
    <submittedName>
        <fullName evidence="2">Uncharacterized protein</fullName>
    </submittedName>
</protein>
<gene>
    <name evidence="2" type="ORF">LV92_02013</name>
</gene>
<name>A0A327RG46_9FLAO</name>
<comment type="caution">
    <text evidence="2">The sequence shown here is derived from an EMBL/GenBank/DDBJ whole genome shotgun (WGS) entry which is preliminary data.</text>
</comment>
<evidence type="ECO:0000313" key="3">
    <source>
        <dbReference type="Proteomes" id="UP000249696"/>
    </source>
</evidence>
<feature type="region of interest" description="Disordered" evidence="1">
    <location>
        <begin position="28"/>
        <end position="51"/>
    </location>
</feature>
<reference evidence="2 3" key="1">
    <citation type="submission" date="2018-06" db="EMBL/GenBank/DDBJ databases">
        <title>Genomic Encyclopedia of Archaeal and Bacterial Type Strains, Phase II (KMG-II): from individual species to whole genera.</title>
        <authorList>
            <person name="Goeker M."/>
        </authorList>
    </citation>
    <scope>NUCLEOTIDE SEQUENCE [LARGE SCALE GENOMIC DNA]</scope>
    <source>
        <strain evidence="2 3">DSM 23522</strain>
    </source>
</reference>
<accession>A0A327RG46</accession>
<keyword evidence="3" id="KW-1185">Reference proteome</keyword>
<evidence type="ECO:0000313" key="2">
    <source>
        <dbReference type="EMBL" id="RAJ12777.1"/>
    </source>
</evidence>
<evidence type="ECO:0000256" key="1">
    <source>
        <dbReference type="SAM" id="MobiDB-lite"/>
    </source>
</evidence>
<dbReference type="AlphaFoldDB" id="A0A327RG46"/>
<dbReference type="EMBL" id="QLLN01000003">
    <property type="protein sequence ID" value="RAJ12777.1"/>
    <property type="molecule type" value="Genomic_DNA"/>
</dbReference>
<organism evidence="2 3">
    <name type="scientific">Arenibacter echinorum</name>
    <dbReference type="NCBI Taxonomy" id="440515"/>
    <lineage>
        <taxon>Bacteria</taxon>
        <taxon>Pseudomonadati</taxon>
        <taxon>Bacteroidota</taxon>
        <taxon>Flavobacteriia</taxon>
        <taxon>Flavobacteriales</taxon>
        <taxon>Flavobacteriaceae</taxon>
        <taxon>Arenibacter</taxon>
    </lineage>
</organism>
<sequence length="51" mass="5908">MLSHHERFSDYFDIAFLRTYVLQFGHKTEKRGNAGSKKNTQGSYLGYRGGH</sequence>